<reference evidence="2" key="1">
    <citation type="journal article" date="2023" name="Nat. Plants">
        <title>Single-cell RNA sequencing provides a high-resolution roadmap for understanding the multicellular compartmentation of specialized metabolism.</title>
        <authorList>
            <person name="Sun S."/>
            <person name="Shen X."/>
            <person name="Li Y."/>
            <person name="Li Y."/>
            <person name="Wang S."/>
            <person name="Li R."/>
            <person name="Zhang H."/>
            <person name="Shen G."/>
            <person name="Guo B."/>
            <person name="Wei J."/>
            <person name="Xu J."/>
            <person name="St-Pierre B."/>
            <person name="Chen S."/>
            <person name="Sun C."/>
        </authorList>
    </citation>
    <scope>NUCLEOTIDE SEQUENCE [LARGE SCALE GENOMIC DNA]</scope>
</reference>
<sequence length="200" mass="22560">MSALRQFTWSTGKSASRNSLGCITIFHRGGRSKRLQRRINLKRSTLSMGTVERIEYDPNCSSRIALKYNTIKEFTLMHKIRESTTTTIWGPFLFSSLPEKVDQRKVACFSPRLKAAYVMVGLPTRMLSWSKSPLRAGNKKTCMKDTLGLVGASEYNESKPKMDEGSLLAKPDRIVVFVDTPLIEPESLSLAKLIKIDLLE</sequence>
<dbReference type="EMBL" id="CM044708">
    <property type="protein sequence ID" value="KAI5650263.1"/>
    <property type="molecule type" value="Genomic_DNA"/>
</dbReference>
<evidence type="ECO:0000313" key="2">
    <source>
        <dbReference type="Proteomes" id="UP001060085"/>
    </source>
</evidence>
<organism evidence="1 2">
    <name type="scientific">Catharanthus roseus</name>
    <name type="common">Madagascar periwinkle</name>
    <name type="synonym">Vinca rosea</name>
    <dbReference type="NCBI Taxonomy" id="4058"/>
    <lineage>
        <taxon>Eukaryota</taxon>
        <taxon>Viridiplantae</taxon>
        <taxon>Streptophyta</taxon>
        <taxon>Embryophyta</taxon>
        <taxon>Tracheophyta</taxon>
        <taxon>Spermatophyta</taxon>
        <taxon>Magnoliopsida</taxon>
        <taxon>eudicotyledons</taxon>
        <taxon>Gunneridae</taxon>
        <taxon>Pentapetalae</taxon>
        <taxon>asterids</taxon>
        <taxon>lamiids</taxon>
        <taxon>Gentianales</taxon>
        <taxon>Apocynaceae</taxon>
        <taxon>Rauvolfioideae</taxon>
        <taxon>Vinceae</taxon>
        <taxon>Catharanthinae</taxon>
        <taxon>Catharanthus</taxon>
    </lineage>
</organism>
<protein>
    <submittedName>
        <fullName evidence="1">Uncharacterized protein</fullName>
    </submittedName>
</protein>
<name>A0ACB9ZS56_CATRO</name>
<comment type="caution">
    <text evidence="1">The sequence shown here is derived from an EMBL/GenBank/DDBJ whole genome shotgun (WGS) entry which is preliminary data.</text>
</comment>
<proteinExistence type="predicted"/>
<gene>
    <name evidence="1" type="ORF">M9H77_36268</name>
</gene>
<evidence type="ECO:0000313" key="1">
    <source>
        <dbReference type="EMBL" id="KAI5650263.1"/>
    </source>
</evidence>
<keyword evidence="2" id="KW-1185">Reference proteome</keyword>
<dbReference type="Proteomes" id="UP001060085">
    <property type="component" value="Linkage Group LG08"/>
</dbReference>
<accession>A0ACB9ZS56</accession>